<dbReference type="InterPro" id="IPR001387">
    <property type="entry name" value="Cro/C1-type_HTH"/>
</dbReference>
<organism evidence="2 3">
    <name type="scientific">Leisingera aquaemixtae</name>
    <dbReference type="NCBI Taxonomy" id="1396826"/>
    <lineage>
        <taxon>Bacteria</taxon>
        <taxon>Pseudomonadati</taxon>
        <taxon>Pseudomonadota</taxon>
        <taxon>Alphaproteobacteria</taxon>
        <taxon>Rhodobacterales</taxon>
        <taxon>Roseobacteraceae</taxon>
        <taxon>Leisingera</taxon>
    </lineage>
</organism>
<dbReference type="CDD" id="cd00093">
    <property type="entry name" value="HTH_XRE"/>
    <property type="match status" value="1"/>
</dbReference>
<dbReference type="Proteomes" id="UP001058514">
    <property type="component" value="Chromosome"/>
</dbReference>
<gene>
    <name evidence="2" type="ORF">K3718_10820</name>
</gene>
<evidence type="ECO:0000259" key="1">
    <source>
        <dbReference type="PROSITE" id="PS50943"/>
    </source>
</evidence>
<proteinExistence type="predicted"/>
<evidence type="ECO:0000313" key="3">
    <source>
        <dbReference type="Proteomes" id="UP001058514"/>
    </source>
</evidence>
<protein>
    <submittedName>
        <fullName evidence="2">Helix-turn-helix transcriptional regulator</fullName>
    </submittedName>
</protein>
<accession>A0ABY5WF17</accession>
<feature type="domain" description="HTH cro/C1-type" evidence="1">
    <location>
        <begin position="31"/>
        <end position="85"/>
    </location>
</feature>
<dbReference type="SMART" id="SM00530">
    <property type="entry name" value="HTH_XRE"/>
    <property type="match status" value="1"/>
</dbReference>
<dbReference type="Gene3D" id="1.10.260.40">
    <property type="entry name" value="lambda repressor-like DNA-binding domains"/>
    <property type="match status" value="1"/>
</dbReference>
<sequence>MTYFDFDIDEKDLASAKFIGETRRGLVKCLINARMKDPSISQSKIAEKIGMDKSSLSRILNGQGNVTLRTIAEVAWALNLEPEVHFCEHMQTKHSNTPRYTVCGAHKKKAESFDWDSKTKSAMAVKVKNSQHFLSLKNES</sequence>
<name>A0ABY5WF17_9RHOB</name>
<dbReference type="SUPFAM" id="SSF47413">
    <property type="entry name" value="lambda repressor-like DNA-binding domains"/>
    <property type="match status" value="1"/>
</dbReference>
<reference evidence="2" key="1">
    <citation type="submission" date="2021-08" db="EMBL/GenBank/DDBJ databases">
        <authorList>
            <person name="Nwanade C."/>
            <person name="Wang M."/>
            <person name="Masoudi A."/>
            <person name="Yu Z."/>
            <person name="Liu J."/>
        </authorList>
    </citation>
    <scope>NUCLEOTIDE SEQUENCE</scope>
    <source>
        <strain evidence="2">S166</strain>
    </source>
</reference>
<dbReference type="PROSITE" id="PS50943">
    <property type="entry name" value="HTH_CROC1"/>
    <property type="match status" value="1"/>
</dbReference>
<dbReference type="EMBL" id="CP081051">
    <property type="protein sequence ID" value="UWQ40065.1"/>
    <property type="molecule type" value="Genomic_DNA"/>
</dbReference>
<keyword evidence="3" id="KW-1185">Reference proteome</keyword>
<dbReference type="RefSeq" id="WP_259963552.1">
    <property type="nucleotide sequence ID" value="NZ_CP081051.1"/>
</dbReference>
<evidence type="ECO:0000313" key="2">
    <source>
        <dbReference type="EMBL" id="UWQ40065.1"/>
    </source>
</evidence>
<dbReference type="InterPro" id="IPR010982">
    <property type="entry name" value="Lambda_DNA-bd_dom_sf"/>
</dbReference>
<dbReference type="Pfam" id="PF01381">
    <property type="entry name" value="HTH_3"/>
    <property type="match status" value="1"/>
</dbReference>